<evidence type="ECO:0000313" key="4">
    <source>
        <dbReference type="EMBL" id="TGD22835.1"/>
    </source>
</evidence>
<dbReference type="RefSeq" id="WP_135373168.1">
    <property type="nucleotide sequence ID" value="NZ_RKLY01000018.1"/>
</dbReference>
<dbReference type="InterPro" id="IPR004474">
    <property type="entry name" value="LytR_CpsA_psr"/>
</dbReference>
<sequence>MHNRHKKHTIRNVFLVILAFLVLGTAAYSMTHYRSVKAAINSSFAPSGVDKDRNVSSILEKKSPVSILLMGTQDDKSGRNYSGKTDSMMVVTINPESRKTSIVNIDSDTSIVVPGYEDKSPATIGTAYSFGSAKTAITAVEKLLNVPIDFYAVVNMNGLDQVIDSVKGVSVTPSESFKSQGYTFTKNKRVHMDSQKALAYSKRDKDSAVHQFEILSAILRKSDSFASLMNQDFYNALAKETQTDLTFDDFRALTKNFIDNDNQISKMQLKGKTATVAKQEMEIVTKSDLQDVTDFLRNSLNLREKKTGSIAYKSGEEIKAPKKKAKKKESKKKSDKKKSEKKAETDTNDTTADSNDTTATDNTTNNSANTTTGTNSNSGTNSTSGTTSSNSNSYSGSSSGSTGSTWRPSNSGSNSSYNTGNSGSSSSSNNYYGGGSSSGSSSSTGSSSGSSTGSSTGTTGGETSEGTSSGEESGSIGNGYDYSE</sequence>
<protein>
    <submittedName>
        <fullName evidence="4">LytR family transcriptional regulator</fullName>
    </submittedName>
</protein>
<dbReference type="Proteomes" id="UP000298021">
    <property type="component" value="Unassembled WGS sequence"/>
</dbReference>
<gene>
    <name evidence="4" type="ORF">EGT49_07895</name>
</gene>
<feature type="compositionally biased region" description="Low complexity" evidence="2">
    <location>
        <begin position="438"/>
        <end position="484"/>
    </location>
</feature>
<feature type="compositionally biased region" description="Basic residues" evidence="2">
    <location>
        <begin position="321"/>
        <end position="336"/>
    </location>
</feature>
<dbReference type="InterPro" id="IPR050922">
    <property type="entry name" value="LytR/CpsA/Psr_CW_biosynth"/>
</dbReference>
<dbReference type="AlphaFoldDB" id="A0A4Z0JIW9"/>
<evidence type="ECO:0000256" key="2">
    <source>
        <dbReference type="SAM" id="MobiDB-lite"/>
    </source>
</evidence>
<dbReference type="EMBL" id="RKLY01000018">
    <property type="protein sequence ID" value="TGD22835.1"/>
    <property type="molecule type" value="Genomic_DNA"/>
</dbReference>
<evidence type="ECO:0000256" key="1">
    <source>
        <dbReference type="ARBA" id="ARBA00006068"/>
    </source>
</evidence>
<proteinExistence type="inferred from homology"/>
<evidence type="ECO:0000313" key="5">
    <source>
        <dbReference type="Proteomes" id="UP000298021"/>
    </source>
</evidence>
<feature type="domain" description="Cell envelope-related transcriptional attenuator" evidence="3">
    <location>
        <begin position="84"/>
        <end position="220"/>
    </location>
</feature>
<name>A0A4Z0JIW9_9LACO</name>
<dbReference type="OrthoDB" id="27330at2"/>
<dbReference type="NCBIfam" id="TIGR00350">
    <property type="entry name" value="lytR_cpsA_psr"/>
    <property type="match status" value="1"/>
</dbReference>
<comment type="similarity">
    <text evidence="1">Belongs to the LytR/CpsA/Psr (LCP) family.</text>
</comment>
<feature type="region of interest" description="Disordered" evidence="2">
    <location>
        <begin position="313"/>
        <end position="484"/>
    </location>
</feature>
<organism evidence="4 5">
    <name type="scientific">Companilactobacillus suantsaicola</name>
    <dbReference type="NCBI Taxonomy" id="2487723"/>
    <lineage>
        <taxon>Bacteria</taxon>
        <taxon>Bacillati</taxon>
        <taxon>Bacillota</taxon>
        <taxon>Bacilli</taxon>
        <taxon>Lactobacillales</taxon>
        <taxon>Lactobacillaceae</taxon>
        <taxon>Companilactobacillus</taxon>
    </lineage>
</organism>
<accession>A0A4Z0JIW9</accession>
<dbReference type="PANTHER" id="PTHR33392">
    <property type="entry name" value="POLYISOPRENYL-TEICHOIC ACID--PEPTIDOGLYCAN TEICHOIC ACID TRANSFERASE TAGU"/>
    <property type="match status" value="1"/>
</dbReference>
<evidence type="ECO:0000259" key="3">
    <source>
        <dbReference type="Pfam" id="PF03816"/>
    </source>
</evidence>
<dbReference type="PANTHER" id="PTHR33392:SF6">
    <property type="entry name" value="POLYISOPRENYL-TEICHOIC ACID--PEPTIDOGLYCAN TEICHOIC ACID TRANSFERASE TAGU"/>
    <property type="match status" value="1"/>
</dbReference>
<keyword evidence="5" id="KW-1185">Reference proteome</keyword>
<dbReference type="Pfam" id="PF03816">
    <property type="entry name" value="LytR_cpsA_psr"/>
    <property type="match status" value="1"/>
</dbReference>
<dbReference type="Gene3D" id="3.40.630.190">
    <property type="entry name" value="LCP protein"/>
    <property type="match status" value="1"/>
</dbReference>
<feature type="compositionally biased region" description="Low complexity" evidence="2">
    <location>
        <begin position="348"/>
        <end position="431"/>
    </location>
</feature>
<comment type="caution">
    <text evidence="4">The sequence shown here is derived from an EMBL/GenBank/DDBJ whole genome shotgun (WGS) entry which is preliminary data.</text>
</comment>
<reference evidence="4 5" key="1">
    <citation type="submission" date="2018-10" db="EMBL/GenBank/DDBJ databases">
        <title>Lactobacillus sp. R7 and Lactobacillus sp. R19 isolated from fermented mustard green product of Taiwan.</title>
        <authorList>
            <person name="Lin S.-T."/>
        </authorList>
    </citation>
    <scope>NUCLEOTIDE SEQUENCE [LARGE SCALE GENOMIC DNA]</scope>
    <source>
        <strain evidence="4 5">BCRC 81127</strain>
    </source>
</reference>